<proteinExistence type="predicted"/>
<protein>
    <submittedName>
        <fullName evidence="2">Uncharacterized protein</fullName>
    </submittedName>
</protein>
<name>A0ABY6YZL8_9BACL</name>
<evidence type="ECO:0000313" key="2">
    <source>
        <dbReference type="EMBL" id="WAH35902.1"/>
    </source>
</evidence>
<dbReference type="EMBL" id="CP104064">
    <property type="protein sequence ID" value="WAH35902.1"/>
    <property type="molecule type" value="Genomic_DNA"/>
</dbReference>
<accession>A0ABY6YZL8</accession>
<organism evidence="2 3">
    <name type="scientific">Alicyclobacillus dauci</name>
    <dbReference type="NCBI Taxonomy" id="1475485"/>
    <lineage>
        <taxon>Bacteria</taxon>
        <taxon>Bacillati</taxon>
        <taxon>Bacillota</taxon>
        <taxon>Bacilli</taxon>
        <taxon>Bacillales</taxon>
        <taxon>Alicyclobacillaceae</taxon>
        <taxon>Alicyclobacillus</taxon>
    </lineage>
</organism>
<evidence type="ECO:0000256" key="1">
    <source>
        <dbReference type="SAM" id="Phobius"/>
    </source>
</evidence>
<feature type="transmembrane region" description="Helical" evidence="1">
    <location>
        <begin position="38"/>
        <end position="59"/>
    </location>
</feature>
<feature type="transmembrane region" description="Helical" evidence="1">
    <location>
        <begin position="12"/>
        <end position="32"/>
    </location>
</feature>
<dbReference type="RefSeq" id="WP_268043192.1">
    <property type="nucleotide sequence ID" value="NZ_CP104064.1"/>
</dbReference>
<gene>
    <name evidence="2" type="ORF">NZD86_16750</name>
</gene>
<keyword evidence="1" id="KW-1133">Transmembrane helix</keyword>
<sequence length="65" mass="7400">MNEKKKRSVIGYLTLSVGLIAIGLFILLFIFHVGHLLWVAYLGPLLIILLGLEWIYATYRQSGPR</sequence>
<reference evidence="2" key="1">
    <citation type="submission" date="2022-08" db="EMBL/GenBank/DDBJ databases">
        <title>Alicyclobacillus dauci DSM2870, complete genome.</title>
        <authorList>
            <person name="Wang Q."/>
            <person name="Cai R."/>
            <person name="Wang Z."/>
        </authorList>
    </citation>
    <scope>NUCLEOTIDE SEQUENCE</scope>
    <source>
        <strain evidence="2">DSM 28700</strain>
    </source>
</reference>
<keyword evidence="1" id="KW-0812">Transmembrane</keyword>
<dbReference type="Proteomes" id="UP001164803">
    <property type="component" value="Chromosome"/>
</dbReference>
<keyword evidence="1" id="KW-0472">Membrane</keyword>
<evidence type="ECO:0000313" key="3">
    <source>
        <dbReference type="Proteomes" id="UP001164803"/>
    </source>
</evidence>
<keyword evidence="3" id="KW-1185">Reference proteome</keyword>